<dbReference type="PANTHER" id="PTHR47723">
    <property type="entry name" value="OS05G0353850 PROTEIN"/>
    <property type="match status" value="1"/>
</dbReference>
<reference evidence="3" key="2">
    <citation type="submission" date="2023-06" db="EMBL/GenBank/DDBJ databases">
        <authorList>
            <person name="Ma L."/>
            <person name="Liu K.-W."/>
            <person name="Li Z."/>
            <person name="Hsiao Y.-Y."/>
            <person name="Qi Y."/>
            <person name="Fu T."/>
            <person name="Tang G."/>
            <person name="Zhang D."/>
            <person name="Sun W.-H."/>
            <person name="Liu D.-K."/>
            <person name="Li Y."/>
            <person name="Chen G.-Z."/>
            <person name="Liu X.-D."/>
            <person name="Liao X.-Y."/>
            <person name="Jiang Y.-T."/>
            <person name="Yu X."/>
            <person name="Hao Y."/>
            <person name="Huang J."/>
            <person name="Zhao X.-W."/>
            <person name="Ke S."/>
            <person name="Chen Y.-Y."/>
            <person name="Wu W.-L."/>
            <person name="Hsu J.-L."/>
            <person name="Lin Y.-F."/>
            <person name="Huang M.-D."/>
            <person name="Li C.-Y."/>
            <person name="Huang L."/>
            <person name="Wang Z.-W."/>
            <person name="Zhao X."/>
            <person name="Zhong W.-Y."/>
            <person name="Peng D.-H."/>
            <person name="Ahmad S."/>
            <person name="Lan S."/>
            <person name="Zhang J.-S."/>
            <person name="Tsai W.-C."/>
            <person name="Van De Peer Y."/>
            <person name="Liu Z.-J."/>
        </authorList>
    </citation>
    <scope>NUCLEOTIDE SEQUENCE</scope>
    <source>
        <strain evidence="3">SCP</strain>
        <tissue evidence="3">Leaves</tissue>
    </source>
</reference>
<dbReference type="Pfam" id="PF13456">
    <property type="entry name" value="RVT_3"/>
    <property type="match status" value="1"/>
</dbReference>
<dbReference type="Proteomes" id="UP001179952">
    <property type="component" value="Unassembled WGS sequence"/>
</dbReference>
<proteinExistence type="predicted"/>
<dbReference type="EMBL" id="JAUJYN010000001">
    <property type="protein sequence ID" value="KAK1280199.1"/>
    <property type="molecule type" value="Genomic_DNA"/>
</dbReference>
<gene>
    <name evidence="3" type="ORF">QJS04_geneDACA022398</name>
</gene>
<sequence length="703" mass="79050">MDVKNFLQKISYPLIALVETKVEDHNAFKIIPADRDAPSYFITVIYASNSSSERNSLWGDLEILAGSANLSKWMVGGDFNEVRYALEKLGGHPPHTRRLSRMQGLLVNWIGSWSTFNGCWSTLIVSIMLSLLGFLIMRFSKSQYVQHFPRGPDLSNTSLHGKLILSLSRSSDTLGIEASMEFEAKEEYLHILKRDESLLRQKSRQLWLLEGDKNSKFFYSSLKAKAASNTIRKVKLEDGSFSNDPDLIKAHAKEYFFSLLNKESTDPIPVLQSSVRLSIDDCQTLCEPIMEQEIKEALFFAKSLGSPGPDGFPASFIQHFWDVVKKVFIKAIDNLIIFTDCSLSSAMELQSLLSSFSKASGLHLNSEKSQLFCTSNSEALVEGLGIPLCILPVHHLGLPLQSSSLSNTSCLPLIDKMRKRLQSWTGLYLAKAGRRENIPSLEEFFIWFLKRASTVDEKKILQFILLFTIWSLWQARNDCIFNHIAPDKDALIRKILQCTKFRFKGCELEDSNSPLAEACKILFGISLKSKSSHPIKVRWIHPLEDWVKVNSDGALGDDRFAFGAVVRDTHGECLSAMAARTRAASINILELQGILAGLRLCRGFHNKVWSESNSSTAVAWAMGRGTIPWTAFRYLKEIKEIANTFSEWKITHIYREGNRVADALAALQSTMGSTLFSPSQLNNEIQVLLVEEKDGITQIRVSK</sequence>
<keyword evidence="1" id="KW-1133">Transmembrane helix</keyword>
<dbReference type="Gene3D" id="3.30.420.10">
    <property type="entry name" value="Ribonuclease H-like superfamily/Ribonuclease H"/>
    <property type="match status" value="1"/>
</dbReference>
<name>A0AAV9BUP9_ACOGR</name>
<dbReference type="GO" id="GO:0004523">
    <property type="term" value="F:RNA-DNA hybrid ribonuclease activity"/>
    <property type="evidence" value="ECO:0007669"/>
    <property type="project" value="InterPro"/>
</dbReference>
<dbReference type="InterPro" id="IPR012337">
    <property type="entry name" value="RNaseH-like_sf"/>
</dbReference>
<evidence type="ECO:0000256" key="1">
    <source>
        <dbReference type="SAM" id="Phobius"/>
    </source>
</evidence>
<dbReference type="SUPFAM" id="SSF53098">
    <property type="entry name" value="Ribonuclease H-like"/>
    <property type="match status" value="1"/>
</dbReference>
<evidence type="ECO:0000313" key="4">
    <source>
        <dbReference type="Proteomes" id="UP001179952"/>
    </source>
</evidence>
<organism evidence="3 4">
    <name type="scientific">Acorus gramineus</name>
    <name type="common">Dwarf sweet flag</name>
    <dbReference type="NCBI Taxonomy" id="55184"/>
    <lineage>
        <taxon>Eukaryota</taxon>
        <taxon>Viridiplantae</taxon>
        <taxon>Streptophyta</taxon>
        <taxon>Embryophyta</taxon>
        <taxon>Tracheophyta</taxon>
        <taxon>Spermatophyta</taxon>
        <taxon>Magnoliopsida</taxon>
        <taxon>Liliopsida</taxon>
        <taxon>Acoraceae</taxon>
        <taxon>Acorus</taxon>
    </lineage>
</organism>
<reference evidence="3" key="1">
    <citation type="journal article" date="2023" name="Nat. Commun.">
        <title>Diploid and tetraploid genomes of Acorus and the evolution of monocots.</title>
        <authorList>
            <person name="Ma L."/>
            <person name="Liu K.W."/>
            <person name="Li Z."/>
            <person name="Hsiao Y.Y."/>
            <person name="Qi Y."/>
            <person name="Fu T."/>
            <person name="Tang G.D."/>
            <person name="Zhang D."/>
            <person name="Sun W.H."/>
            <person name="Liu D.K."/>
            <person name="Li Y."/>
            <person name="Chen G.Z."/>
            <person name="Liu X.D."/>
            <person name="Liao X.Y."/>
            <person name="Jiang Y.T."/>
            <person name="Yu X."/>
            <person name="Hao Y."/>
            <person name="Huang J."/>
            <person name="Zhao X.W."/>
            <person name="Ke S."/>
            <person name="Chen Y.Y."/>
            <person name="Wu W.L."/>
            <person name="Hsu J.L."/>
            <person name="Lin Y.F."/>
            <person name="Huang M.D."/>
            <person name="Li C.Y."/>
            <person name="Huang L."/>
            <person name="Wang Z.W."/>
            <person name="Zhao X."/>
            <person name="Zhong W.Y."/>
            <person name="Peng D.H."/>
            <person name="Ahmad S."/>
            <person name="Lan S."/>
            <person name="Zhang J.S."/>
            <person name="Tsai W.C."/>
            <person name="Van de Peer Y."/>
            <person name="Liu Z.J."/>
        </authorList>
    </citation>
    <scope>NUCLEOTIDE SEQUENCE</scope>
    <source>
        <strain evidence="3">SCP</strain>
    </source>
</reference>
<dbReference type="PANTHER" id="PTHR47723:SF19">
    <property type="entry name" value="POLYNUCLEOTIDYL TRANSFERASE, RIBONUCLEASE H-LIKE SUPERFAMILY PROTEIN"/>
    <property type="match status" value="1"/>
</dbReference>
<feature type="transmembrane region" description="Helical" evidence="1">
    <location>
        <begin position="106"/>
        <end position="137"/>
    </location>
</feature>
<dbReference type="InterPro" id="IPR002156">
    <property type="entry name" value="RNaseH_domain"/>
</dbReference>
<evidence type="ECO:0000313" key="3">
    <source>
        <dbReference type="EMBL" id="KAK1280199.1"/>
    </source>
</evidence>
<dbReference type="InterPro" id="IPR044730">
    <property type="entry name" value="RNase_H-like_dom_plant"/>
</dbReference>
<dbReference type="AlphaFoldDB" id="A0AAV9BUP9"/>
<accession>A0AAV9BUP9</accession>
<dbReference type="InterPro" id="IPR053151">
    <property type="entry name" value="RNase_H-like"/>
</dbReference>
<feature type="domain" description="RNase H type-1" evidence="2">
    <location>
        <begin position="550"/>
        <end position="666"/>
    </location>
</feature>
<dbReference type="InterPro" id="IPR036397">
    <property type="entry name" value="RNaseH_sf"/>
</dbReference>
<dbReference type="GO" id="GO:0003676">
    <property type="term" value="F:nucleic acid binding"/>
    <property type="evidence" value="ECO:0007669"/>
    <property type="project" value="InterPro"/>
</dbReference>
<keyword evidence="4" id="KW-1185">Reference proteome</keyword>
<comment type="caution">
    <text evidence="3">The sequence shown here is derived from an EMBL/GenBank/DDBJ whole genome shotgun (WGS) entry which is preliminary data.</text>
</comment>
<evidence type="ECO:0000259" key="2">
    <source>
        <dbReference type="Pfam" id="PF13456"/>
    </source>
</evidence>
<keyword evidence="1" id="KW-0472">Membrane</keyword>
<protein>
    <recommendedName>
        <fullName evidence="2">RNase H type-1 domain-containing protein</fullName>
    </recommendedName>
</protein>
<keyword evidence="1" id="KW-0812">Transmembrane</keyword>
<dbReference type="CDD" id="cd06222">
    <property type="entry name" value="RNase_H_like"/>
    <property type="match status" value="1"/>
</dbReference>